<name>A0A5A7N9Y5_9PROT</name>
<evidence type="ECO:0000313" key="4">
    <source>
        <dbReference type="Proteomes" id="UP000324996"/>
    </source>
</evidence>
<feature type="domain" description="DUF4136" evidence="2">
    <location>
        <begin position="45"/>
        <end position="180"/>
    </location>
</feature>
<dbReference type="Pfam" id="PF13590">
    <property type="entry name" value="DUF4136"/>
    <property type="match status" value="1"/>
</dbReference>
<accession>A0A5A7N9Y5</accession>
<dbReference type="PROSITE" id="PS51257">
    <property type="entry name" value="PROKAR_LIPOPROTEIN"/>
    <property type="match status" value="1"/>
</dbReference>
<keyword evidence="1" id="KW-0732">Signal</keyword>
<gene>
    <name evidence="3" type="ORF">JCM17846_14680</name>
</gene>
<keyword evidence="4" id="KW-1185">Reference proteome</keyword>
<feature type="signal peptide" evidence="1">
    <location>
        <begin position="1"/>
        <end position="17"/>
    </location>
</feature>
<feature type="chain" id="PRO_5022990800" description="DUF4136 domain-containing protein" evidence="1">
    <location>
        <begin position="18"/>
        <end position="196"/>
    </location>
</feature>
<dbReference type="Proteomes" id="UP000324996">
    <property type="component" value="Unassembled WGS sequence"/>
</dbReference>
<evidence type="ECO:0000313" key="3">
    <source>
        <dbReference type="EMBL" id="GER03786.1"/>
    </source>
</evidence>
<comment type="caution">
    <text evidence="3">The sequence shown here is derived from an EMBL/GenBank/DDBJ whole genome shotgun (WGS) entry which is preliminary data.</text>
</comment>
<organism evidence="3 4">
    <name type="scientific">Iodidimonas nitroreducens</name>
    <dbReference type="NCBI Taxonomy" id="1236968"/>
    <lineage>
        <taxon>Bacteria</taxon>
        <taxon>Pseudomonadati</taxon>
        <taxon>Pseudomonadota</taxon>
        <taxon>Alphaproteobacteria</taxon>
        <taxon>Iodidimonadales</taxon>
        <taxon>Iodidimonadaceae</taxon>
        <taxon>Iodidimonas</taxon>
    </lineage>
</organism>
<dbReference type="AlphaFoldDB" id="A0A5A7N9Y5"/>
<reference evidence="3 4" key="1">
    <citation type="submission" date="2019-09" db="EMBL/GenBank/DDBJ databases">
        <title>NBRP : Genome information of microbial organism related human and environment.</title>
        <authorList>
            <person name="Hattori M."/>
            <person name="Oshima K."/>
            <person name="Inaba H."/>
            <person name="Suda W."/>
            <person name="Sakamoto M."/>
            <person name="Iino T."/>
            <person name="Kitahara M."/>
            <person name="Oshida Y."/>
            <person name="Iida T."/>
            <person name="Kudo T."/>
            <person name="Itoh T."/>
            <person name="Ohkuma M."/>
        </authorList>
    </citation>
    <scope>NUCLEOTIDE SEQUENCE [LARGE SCALE GENOMIC DNA]</scope>
    <source>
        <strain evidence="3 4">Q-1</strain>
    </source>
</reference>
<evidence type="ECO:0000256" key="1">
    <source>
        <dbReference type="SAM" id="SignalP"/>
    </source>
</evidence>
<protein>
    <recommendedName>
        <fullName evidence="2">DUF4136 domain-containing protein</fullName>
    </recommendedName>
</protein>
<sequence length="196" mass="20766">MRTLALLFLMGMVGACAGPQFKAEVVRFHTAQIDATNGRTITIKPARKELETLEFGAIAEMLGAELEKHGFSPAGDQPPEIIAELDYINSPAAAAPKDQGTISIGGGSFGRRGGIGGGVSFPVGDDEPETVFRRRLELVLIDAASGNRIWEGRALSTGRVDDKTRIIPLLARALLQDFPGPSGRTTQVTLNPDPGS</sequence>
<dbReference type="InterPro" id="IPR025411">
    <property type="entry name" value="DUF4136"/>
</dbReference>
<evidence type="ECO:0000259" key="2">
    <source>
        <dbReference type="Pfam" id="PF13590"/>
    </source>
</evidence>
<proteinExistence type="predicted"/>
<dbReference type="EMBL" id="BKCN01000006">
    <property type="protein sequence ID" value="GER03786.1"/>
    <property type="molecule type" value="Genomic_DNA"/>
</dbReference>